<evidence type="ECO:0000256" key="6">
    <source>
        <dbReference type="ARBA" id="ARBA00022679"/>
    </source>
</evidence>
<comment type="similarity">
    <text evidence="3 11">Belongs to the PIGV family.</text>
</comment>
<keyword evidence="4 11" id="KW-0337">GPI-anchor biosynthesis</keyword>
<evidence type="ECO:0000256" key="1">
    <source>
        <dbReference type="ARBA" id="ARBA00004477"/>
    </source>
</evidence>
<dbReference type="InterPro" id="IPR007315">
    <property type="entry name" value="PIG-V/Gpi18"/>
</dbReference>
<feature type="transmembrane region" description="Helical" evidence="11">
    <location>
        <begin position="112"/>
        <end position="132"/>
    </location>
</feature>
<sequence length="315" mass="36021">MEKEGDANTVTMSFKDHRTCDDSSKECRWDAEFAFFVLKQCVISRILLFIIQFLMNVAVTDYPTDAFRGIPISQVELSQADHWIRIACGGLTRWDAVHFLHIAQYGYTSNGIFNFGYIVFQLMVETVYSTTLRKFIWERDFGTVLLKLLRFVMVFTVCWGIFGSQVASHDSRVHLRFCSLNITHNSSKSTPDVVYKYALQNGLILPHDLENLTWCRQERSILYPLPSFYKHIQMKYWQVKPFGYWQLRKLPCFIMAAPACKQHTTIYDSCVGVDPSGSGAVQRGSGHPNLVLIITICLPSNSTIHGSSDSSYYIG</sequence>
<evidence type="ECO:0000313" key="12">
    <source>
        <dbReference type="Proteomes" id="UP000887581"/>
    </source>
</evidence>
<keyword evidence="9 11" id="KW-1133">Transmembrane helix</keyword>
<evidence type="ECO:0000256" key="9">
    <source>
        <dbReference type="ARBA" id="ARBA00022989"/>
    </source>
</evidence>
<dbReference type="GO" id="GO:0031501">
    <property type="term" value="C:mannosyltransferase complex"/>
    <property type="evidence" value="ECO:0007669"/>
    <property type="project" value="TreeGrafter"/>
</dbReference>
<keyword evidence="8 11" id="KW-0256">Endoplasmic reticulum</keyword>
<evidence type="ECO:0000256" key="10">
    <source>
        <dbReference type="ARBA" id="ARBA00023136"/>
    </source>
</evidence>
<dbReference type="PANTHER" id="PTHR12468:SF2">
    <property type="entry name" value="GPI MANNOSYLTRANSFERASE 2"/>
    <property type="match status" value="1"/>
</dbReference>
<dbReference type="Pfam" id="PF04188">
    <property type="entry name" value="Mannosyl_trans2"/>
    <property type="match status" value="1"/>
</dbReference>
<dbReference type="EC" id="2.4.1.-" evidence="11"/>
<comment type="function">
    <text evidence="11">Mannosyltransferase involved in glycosylphosphatidylinositol-anchor biosynthesis.</text>
</comment>
<comment type="subcellular location">
    <subcellularLocation>
        <location evidence="1 11">Endoplasmic reticulum membrane</location>
        <topology evidence="1 11">Multi-pass membrane protein</topology>
    </subcellularLocation>
</comment>
<keyword evidence="10 11" id="KW-0472">Membrane</keyword>
<dbReference type="WBParaSite" id="sdigi.contig45.g2802.t1">
    <property type="protein sequence ID" value="sdigi.contig45.g2802.t1"/>
    <property type="gene ID" value="sdigi.contig45.g2802"/>
</dbReference>
<dbReference type="GO" id="GO:0004376">
    <property type="term" value="F:GPI mannosyltransferase activity"/>
    <property type="evidence" value="ECO:0007669"/>
    <property type="project" value="InterPro"/>
</dbReference>
<evidence type="ECO:0000256" key="5">
    <source>
        <dbReference type="ARBA" id="ARBA00022676"/>
    </source>
</evidence>
<organism evidence="12 13">
    <name type="scientific">Setaria digitata</name>
    <dbReference type="NCBI Taxonomy" id="48799"/>
    <lineage>
        <taxon>Eukaryota</taxon>
        <taxon>Metazoa</taxon>
        <taxon>Ecdysozoa</taxon>
        <taxon>Nematoda</taxon>
        <taxon>Chromadorea</taxon>
        <taxon>Rhabditida</taxon>
        <taxon>Spirurina</taxon>
        <taxon>Spiruromorpha</taxon>
        <taxon>Filarioidea</taxon>
        <taxon>Setariidae</taxon>
        <taxon>Setaria</taxon>
    </lineage>
</organism>
<reference evidence="13" key="1">
    <citation type="submission" date="2022-11" db="UniProtKB">
        <authorList>
            <consortium name="WormBaseParasite"/>
        </authorList>
    </citation>
    <scope>IDENTIFICATION</scope>
</reference>
<evidence type="ECO:0000256" key="11">
    <source>
        <dbReference type="RuleBase" id="RU363112"/>
    </source>
</evidence>
<accession>A0A915Q1D0</accession>
<dbReference type="AlphaFoldDB" id="A0A915Q1D0"/>
<keyword evidence="12" id="KW-1185">Reference proteome</keyword>
<dbReference type="PANTHER" id="PTHR12468">
    <property type="entry name" value="GPI MANNOSYLTRANSFERASE 2"/>
    <property type="match status" value="1"/>
</dbReference>
<proteinExistence type="inferred from homology"/>
<dbReference type="GO" id="GO:0000009">
    <property type="term" value="F:alpha-1,6-mannosyltransferase activity"/>
    <property type="evidence" value="ECO:0007669"/>
    <property type="project" value="InterPro"/>
</dbReference>
<dbReference type="GO" id="GO:0006506">
    <property type="term" value="P:GPI anchor biosynthetic process"/>
    <property type="evidence" value="ECO:0007669"/>
    <property type="project" value="UniProtKB-KW"/>
</dbReference>
<name>A0A915Q1D0_9BILA</name>
<dbReference type="GO" id="GO:0005789">
    <property type="term" value="C:endoplasmic reticulum membrane"/>
    <property type="evidence" value="ECO:0007669"/>
    <property type="project" value="UniProtKB-SubCell"/>
</dbReference>
<evidence type="ECO:0000256" key="8">
    <source>
        <dbReference type="ARBA" id="ARBA00022824"/>
    </source>
</evidence>
<evidence type="ECO:0000256" key="4">
    <source>
        <dbReference type="ARBA" id="ARBA00022502"/>
    </source>
</evidence>
<evidence type="ECO:0000256" key="3">
    <source>
        <dbReference type="ARBA" id="ARBA00008698"/>
    </source>
</evidence>
<keyword evidence="5 11" id="KW-0328">Glycosyltransferase</keyword>
<feature type="transmembrane region" description="Helical" evidence="11">
    <location>
        <begin position="33"/>
        <end position="55"/>
    </location>
</feature>
<keyword evidence="7 11" id="KW-0812">Transmembrane</keyword>
<dbReference type="Proteomes" id="UP000887581">
    <property type="component" value="Unplaced"/>
</dbReference>
<comment type="pathway">
    <text evidence="2 11">Glycolipid biosynthesis; glycosylphosphatidylinositol-anchor biosynthesis.</text>
</comment>
<protein>
    <recommendedName>
        <fullName evidence="11">GPI mannosyltransferase 2</fullName>
        <ecNumber evidence="11">2.4.1.-</ecNumber>
    </recommendedName>
</protein>
<comment type="caution">
    <text evidence="11">Lacks conserved residue(s) required for the propagation of feature annotation.</text>
</comment>
<feature type="transmembrane region" description="Helical" evidence="11">
    <location>
        <begin position="144"/>
        <end position="162"/>
    </location>
</feature>
<evidence type="ECO:0000256" key="2">
    <source>
        <dbReference type="ARBA" id="ARBA00004687"/>
    </source>
</evidence>
<keyword evidence="6 11" id="KW-0808">Transferase</keyword>
<evidence type="ECO:0000256" key="7">
    <source>
        <dbReference type="ARBA" id="ARBA00022692"/>
    </source>
</evidence>
<evidence type="ECO:0000313" key="13">
    <source>
        <dbReference type="WBParaSite" id="sdigi.contig45.g2802.t1"/>
    </source>
</evidence>